<evidence type="ECO:0000256" key="3">
    <source>
        <dbReference type="ARBA" id="ARBA00022553"/>
    </source>
</evidence>
<keyword evidence="5" id="KW-0547">Nucleotide-binding</keyword>
<evidence type="ECO:0000256" key="6">
    <source>
        <dbReference type="ARBA" id="ARBA00022777"/>
    </source>
</evidence>
<keyword evidence="3" id="KW-0597">Phosphoprotein</keyword>
<keyword evidence="9" id="KW-0812">Transmembrane</keyword>
<evidence type="ECO:0000313" key="12">
    <source>
        <dbReference type="EMBL" id="SCZ44858.1"/>
    </source>
</evidence>
<keyword evidence="9" id="KW-0472">Membrane</keyword>
<keyword evidence="9" id="KW-1133">Transmembrane helix</keyword>
<feature type="domain" description="Signal transduction histidine kinase HWE region" evidence="11">
    <location>
        <begin position="532"/>
        <end position="610"/>
    </location>
</feature>
<evidence type="ECO:0000256" key="2">
    <source>
        <dbReference type="ARBA" id="ARBA00012438"/>
    </source>
</evidence>
<evidence type="ECO:0000256" key="1">
    <source>
        <dbReference type="ARBA" id="ARBA00000085"/>
    </source>
</evidence>
<protein>
    <recommendedName>
        <fullName evidence="2">histidine kinase</fullName>
        <ecNumber evidence="2">2.7.13.3</ecNumber>
    </recommendedName>
</protein>
<evidence type="ECO:0000313" key="13">
    <source>
        <dbReference type="Proteomes" id="UP000199347"/>
    </source>
</evidence>
<dbReference type="STRING" id="1120955.SAMN03080610_03310"/>
<dbReference type="GO" id="GO:0005524">
    <property type="term" value="F:ATP binding"/>
    <property type="evidence" value="ECO:0007669"/>
    <property type="project" value="UniProtKB-KW"/>
</dbReference>
<keyword evidence="6 12" id="KW-0418">Kinase</keyword>
<feature type="compositionally biased region" description="Pro residues" evidence="8">
    <location>
        <begin position="14"/>
        <end position="23"/>
    </location>
</feature>
<organism evidence="12 13">
    <name type="scientific">Afifella marina DSM 2698</name>
    <dbReference type="NCBI Taxonomy" id="1120955"/>
    <lineage>
        <taxon>Bacteria</taxon>
        <taxon>Pseudomonadati</taxon>
        <taxon>Pseudomonadota</taxon>
        <taxon>Alphaproteobacteria</taxon>
        <taxon>Hyphomicrobiales</taxon>
        <taxon>Afifellaceae</taxon>
        <taxon>Afifella</taxon>
    </lineage>
</organism>
<dbReference type="EMBL" id="FMVW01000009">
    <property type="protein sequence ID" value="SCZ44858.1"/>
    <property type="molecule type" value="Genomic_DNA"/>
</dbReference>
<dbReference type="CDD" id="cd12914">
    <property type="entry name" value="PDC1_DGC_like"/>
    <property type="match status" value="1"/>
</dbReference>
<dbReference type="OrthoDB" id="341208at2"/>
<sequence length="736" mass="80654">MPLSRLLYESPASQEPPPSPPSPSLARSAALVGVLGAFIVLAAVASISYLQWRDLTENMRSATASSAFFLADHGARLFEVSDLALRKAADAIGERDWDEIQTSRSLFDELTELRADLPYVDELWVNDSTGDLRLTTFNFPAPQANLSDRDVFQAHQAHDAGLFIGQPIIGRVTDRPTFLVSRRLGGDEFKGIVSASLALDYFNTFWKRIPLPPDARVALFRKSDQAVLARFPQAPADAGPVPFNAALEEMIAQNPEEGSYTNLAQEKDVRFGSYHQVGNLPLYVRVSVPRQALFSLWLEQAQPNGFFALAAILSLIALTAFARHQARREDESRAFLKDEVARQTVALREETQALEALNGASRILSAELDPGRAIRTIVQASVVMSGARAGAFLPADQKRAERTESDRIVVRNEDFRPGFLRFVSEHRGKLLRSGHNILRVDEIGEWTQEREASGVGSFLAVPIISRSGEVHGELFLAHSNPHAFGTRAERLSVGLAAQAAIGIDNANLFEAAQKEIAARKETQVKQELLIRELHHRVKNTLAVVQAIAGMTARSAEDMSAFNDAFAGRLSSLASTHTLLTEWAWQKVPLGDLIRGQLEPYPERVHLEGPNLELAAAQAVPIGMAIHELATNAIKYGGLSTDEGHLSVVWRVEEDASGETRGTLFLEWRESGGPPAVSPTRRGFGSRLLSDVLRVQLRARTDIRFEPEGLVFELAVPIAPIVVSDYPGSAVEESAQS</sequence>
<dbReference type="Gene3D" id="3.30.450.40">
    <property type="match status" value="1"/>
</dbReference>
<dbReference type="PANTHER" id="PTHR41523:SF8">
    <property type="entry name" value="ETHYLENE RESPONSE SENSOR PROTEIN"/>
    <property type="match status" value="1"/>
</dbReference>
<dbReference type="Gene3D" id="3.30.450.20">
    <property type="entry name" value="PAS domain"/>
    <property type="match status" value="3"/>
</dbReference>
<dbReference type="InterPro" id="IPR036890">
    <property type="entry name" value="HATPase_C_sf"/>
</dbReference>
<feature type="transmembrane region" description="Helical" evidence="9">
    <location>
        <begin position="305"/>
        <end position="322"/>
    </location>
</feature>
<evidence type="ECO:0000256" key="8">
    <source>
        <dbReference type="SAM" id="MobiDB-lite"/>
    </source>
</evidence>
<evidence type="ECO:0000256" key="4">
    <source>
        <dbReference type="ARBA" id="ARBA00022679"/>
    </source>
</evidence>
<comment type="catalytic activity">
    <reaction evidence="1">
        <text>ATP + protein L-histidine = ADP + protein N-phospho-L-histidine.</text>
        <dbReference type="EC" id="2.7.13.3"/>
    </reaction>
</comment>
<keyword evidence="4" id="KW-0808">Transferase</keyword>
<dbReference type="Proteomes" id="UP000199347">
    <property type="component" value="Unassembled WGS sequence"/>
</dbReference>
<accession>A0A1G5P6F5</accession>
<dbReference type="InterPro" id="IPR003018">
    <property type="entry name" value="GAF"/>
</dbReference>
<dbReference type="CDD" id="cd12915">
    <property type="entry name" value="PDC2_DGC_like"/>
    <property type="match status" value="1"/>
</dbReference>
<feature type="domain" description="GAF" evidence="10">
    <location>
        <begin position="369"/>
        <end position="513"/>
    </location>
</feature>
<keyword evidence="7" id="KW-0067">ATP-binding</keyword>
<dbReference type="RefSeq" id="WP_139163767.1">
    <property type="nucleotide sequence ID" value="NZ_FMVW01000009.1"/>
</dbReference>
<dbReference type="Pfam" id="PF07536">
    <property type="entry name" value="HWE_HK"/>
    <property type="match status" value="1"/>
</dbReference>
<feature type="transmembrane region" description="Helical" evidence="9">
    <location>
        <begin position="29"/>
        <end position="50"/>
    </location>
</feature>
<evidence type="ECO:0000256" key="5">
    <source>
        <dbReference type="ARBA" id="ARBA00022741"/>
    </source>
</evidence>
<dbReference type="Gene3D" id="3.30.565.10">
    <property type="entry name" value="Histidine kinase-like ATPase, C-terminal domain"/>
    <property type="match status" value="1"/>
</dbReference>
<gene>
    <name evidence="12" type="ORF">SAMN03080610_03310</name>
</gene>
<evidence type="ECO:0000259" key="10">
    <source>
        <dbReference type="SMART" id="SM00065"/>
    </source>
</evidence>
<dbReference type="Pfam" id="PF13185">
    <property type="entry name" value="GAF_2"/>
    <property type="match status" value="1"/>
</dbReference>
<evidence type="ECO:0000256" key="7">
    <source>
        <dbReference type="ARBA" id="ARBA00022840"/>
    </source>
</evidence>
<dbReference type="GO" id="GO:0004673">
    <property type="term" value="F:protein histidine kinase activity"/>
    <property type="evidence" value="ECO:0007669"/>
    <property type="project" value="UniProtKB-EC"/>
</dbReference>
<dbReference type="SMART" id="SM00911">
    <property type="entry name" value="HWE_HK"/>
    <property type="match status" value="1"/>
</dbReference>
<name>A0A1G5P6F5_AFIMA</name>
<dbReference type="SMART" id="SM00065">
    <property type="entry name" value="GAF"/>
    <property type="match status" value="1"/>
</dbReference>
<feature type="region of interest" description="Disordered" evidence="8">
    <location>
        <begin position="1"/>
        <end position="24"/>
    </location>
</feature>
<dbReference type="InterPro" id="IPR011102">
    <property type="entry name" value="Sig_transdc_His_kinase_HWE"/>
</dbReference>
<dbReference type="AlphaFoldDB" id="A0A1G5P6F5"/>
<dbReference type="SUPFAM" id="SSF55781">
    <property type="entry name" value="GAF domain-like"/>
    <property type="match status" value="1"/>
</dbReference>
<proteinExistence type="predicted"/>
<evidence type="ECO:0000259" key="11">
    <source>
        <dbReference type="SMART" id="SM00911"/>
    </source>
</evidence>
<dbReference type="InterPro" id="IPR029016">
    <property type="entry name" value="GAF-like_dom_sf"/>
</dbReference>
<keyword evidence="13" id="KW-1185">Reference proteome</keyword>
<reference evidence="12 13" key="1">
    <citation type="submission" date="2016-10" db="EMBL/GenBank/DDBJ databases">
        <authorList>
            <person name="de Groot N.N."/>
        </authorList>
    </citation>
    <scope>NUCLEOTIDE SEQUENCE [LARGE SCALE GENOMIC DNA]</scope>
    <source>
        <strain evidence="12 13">DSM 2698</strain>
    </source>
</reference>
<dbReference type="EC" id="2.7.13.3" evidence="2"/>
<evidence type="ECO:0000256" key="9">
    <source>
        <dbReference type="SAM" id="Phobius"/>
    </source>
</evidence>
<dbReference type="PANTHER" id="PTHR41523">
    <property type="entry name" value="TWO-COMPONENT SYSTEM SENSOR PROTEIN"/>
    <property type="match status" value="1"/>
</dbReference>